<protein>
    <recommendedName>
        <fullName evidence="4">Pentatricopeptide repeat-containing protein</fullName>
    </recommendedName>
</protein>
<dbReference type="PANTHER" id="PTHR46598">
    <property type="entry name" value="BNAC05G43320D PROTEIN"/>
    <property type="match status" value="1"/>
</dbReference>
<reference evidence="2" key="2">
    <citation type="submission" date="2023-06" db="EMBL/GenBank/DDBJ databases">
        <authorList>
            <person name="Swenson N.G."/>
            <person name="Wegrzyn J.L."/>
            <person name="Mcevoy S.L."/>
        </authorList>
    </citation>
    <scope>NUCLEOTIDE SEQUENCE</scope>
    <source>
        <strain evidence="2">NS2018</strain>
        <tissue evidence="2">Leaf</tissue>
    </source>
</reference>
<comment type="caution">
    <text evidence="2">The sequence shown here is derived from an EMBL/GenBank/DDBJ whole genome shotgun (WGS) entry which is preliminary data.</text>
</comment>
<dbReference type="Proteomes" id="UP001168877">
    <property type="component" value="Unassembled WGS sequence"/>
</dbReference>
<gene>
    <name evidence="2" type="ORF">LWI29_018832</name>
</gene>
<dbReference type="EMBL" id="JAUESC010000382">
    <property type="protein sequence ID" value="KAK0587191.1"/>
    <property type="molecule type" value="Genomic_DNA"/>
</dbReference>
<proteinExistence type="inferred from homology"/>
<organism evidence="2 3">
    <name type="scientific">Acer saccharum</name>
    <name type="common">Sugar maple</name>
    <dbReference type="NCBI Taxonomy" id="4024"/>
    <lineage>
        <taxon>Eukaryota</taxon>
        <taxon>Viridiplantae</taxon>
        <taxon>Streptophyta</taxon>
        <taxon>Embryophyta</taxon>
        <taxon>Tracheophyta</taxon>
        <taxon>Spermatophyta</taxon>
        <taxon>Magnoliopsida</taxon>
        <taxon>eudicotyledons</taxon>
        <taxon>Gunneridae</taxon>
        <taxon>Pentapetalae</taxon>
        <taxon>rosids</taxon>
        <taxon>malvids</taxon>
        <taxon>Sapindales</taxon>
        <taxon>Sapindaceae</taxon>
        <taxon>Hippocastanoideae</taxon>
        <taxon>Acereae</taxon>
        <taxon>Acer</taxon>
    </lineage>
</organism>
<name>A0AA39RYU6_ACESA</name>
<evidence type="ECO:0008006" key="4">
    <source>
        <dbReference type="Google" id="ProtNLM"/>
    </source>
</evidence>
<keyword evidence="3" id="KW-1185">Reference proteome</keyword>
<comment type="similarity">
    <text evidence="1">Belongs to the PPR family. P subfamily.</text>
</comment>
<dbReference type="AlphaFoldDB" id="A0AA39RYU6"/>
<accession>A0AA39RYU6</accession>
<evidence type="ECO:0000256" key="1">
    <source>
        <dbReference type="ARBA" id="ARBA00007626"/>
    </source>
</evidence>
<sequence length="240" mass="27583">MSGDALTIYRRMLEMKVKPTVQTFGYLAYGYSSLEMYRDITILWGDIKRNTESGILLLSRDLYEFILLNFLRGGYFERVIEVIGFMKENTQQITSQLWRSWSVESRFFFVVVRRSSASLHSPVTILHSLQIAADSRSLTLLNVDFGYTGARRSLHYEKCDGKCIICDSYVRPCTLVMNATTDPFRVDGLSAVECESPMLTTAKSVLSKRKTGMVVRKLLILGVPKRTCVYERKKYGFKKR</sequence>
<evidence type="ECO:0000313" key="2">
    <source>
        <dbReference type="EMBL" id="KAK0587191.1"/>
    </source>
</evidence>
<dbReference type="PANTHER" id="PTHR46598:SF3">
    <property type="entry name" value="OS07G0495300 PROTEIN"/>
    <property type="match status" value="1"/>
</dbReference>
<evidence type="ECO:0000313" key="3">
    <source>
        <dbReference type="Proteomes" id="UP001168877"/>
    </source>
</evidence>
<reference evidence="2" key="1">
    <citation type="journal article" date="2022" name="Plant J.">
        <title>Strategies of tolerance reflected in two North American maple genomes.</title>
        <authorList>
            <person name="McEvoy S.L."/>
            <person name="Sezen U.U."/>
            <person name="Trouern-Trend A."/>
            <person name="McMahon S.M."/>
            <person name="Schaberg P.G."/>
            <person name="Yang J."/>
            <person name="Wegrzyn J.L."/>
            <person name="Swenson N.G."/>
        </authorList>
    </citation>
    <scope>NUCLEOTIDE SEQUENCE</scope>
    <source>
        <strain evidence="2">NS2018</strain>
    </source>
</reference>